<evidence type="ECO:0000256" key="2">
    <source>
        <dbReference type="ARBA" id="ARBA00022840"/>
    </source>
</evidence>
<protein>
    <recommendedName>
        <fullName evidence="3">RecA family profile 2 domain-containing protein</fullName>
    </recommendedName>
</protein>
<keyword evidence="1" id="KW-0547">Nucleotide-binding</keyword>
<sequence length="820" mass="84252">MAWQLHYTSARNGPTGRAGFQFVAETPGLPDGVRAGVTPHLSYRPPPGAPLSPDGGELDLFPVALLYDRVGGRPLLLRCRYLGRDYSGRYGNFFGHAVVADPGELEGVRPAELWHSPVWADAPAEGGDLPEVDELAPGEAFAPEALAEWLADTASFGTDGTGGAEGADGPGGAGSQAGGAYGMLARLVDAVAGVLARGHGRVVLVGPDDELIARWIAVVSYSLPVAAAARLSFVTYSADPGGAAQRLVGTTPDVWASAGQHAASDAFFTDSWTSTREAPPGRFARTVAACWRDLDFAGLDALGELAMLDARAGAGTGGGAEAGPGRDAGLDGAAALLALCRDGASVAGAEEDAAAGLLTRHGTAIPEWVWRDLAPGVPSMGFDLAVAVRDRARAAGAADVAGVCALRATALALTDQSARERLERAGPWSVPPGELAPETSAAVAAAGDVAVVAAIAAVAERAGAPASPADVTAAAAARARRGAADVPAAFRACPEGARDALLDRFLDGRARAAGEDRSAALTAAACEVLYEHAARLREAPAVALEVLAAVGRRRRDRRVAVTGELLALDATPSELDPAFGRVWEDPPTAAECLDLLDAHAASLAGHPALAALPSRTFTRLAARIAPPEETSGGDALSEAATLRLAARVGAVLPGGRAGRDATAVRAYTDAITAERPEGAARALGTLIGTAGTSPRLVDAAFTAAARRLCRRPPRFRADLLGAATPTVRTRLGARWTGELPGRARAGRSPLRGAEIEQRNDLVEVVLRLRARGVTEPALAAWARSAVTRWLSARQLDAHFSGDPDLRAALKDLLAETRGGR</sequence>
<dbReference type="Proteomes" id="UP001596380">
    <property type="component" value="Unassembled WGS sequence"/>
</dbReference>
<reference evidence="5" key="1">
    <citation type="journal article" date="2019" name="Int. J. Syst. Evol. Microbiol.">
        <title>The Global Catalogue of Microorganisms (GCM) 10K type strain sequencing project: providing services to taxonomists for standard genome sequencing and annotation.</title>
        <authorList>
            <consortium name="The Broad Institute Genomics Platform"/>
            <consortium name="The Broad Institute Genome Sequencing Center for Infectious Disease"/>
            <person name="Wu L."/>
            <person name="Ma J."/>
        </authorList>
    </citation>
    <scope>NUCLEOTIDE SEQUENCE [LARGE SCALE GENOMIC DNA]</scope>
    <source>
        <strain evidence="5">JCM 3369</strain>
    </source>
</reference>
<accession>A0ABW2CVS7</accession>
<keyword evidence="2" id="KW-0067">ATP-binding</keyword>
<dbReference type="PROSITE" id="PS50163">
    <property type="entry name" value="RECA_3"/>
    <property type="match status" value="1"/>
</dbReference>
<dbReference type="Pfam" id="PF20013">
    <property type="entry name" value="GAP1-N2"/>
    <property type="match status" value="1"/>
</dbReference>
<dbReference type="EMBL" id="JBHSXS010000034">
    <property type="protein sequence ID" value="MFC6885086.1"/>
    <property type="molecule type" value="Genomic_DNA"/>
</dbReference>
<evidence type="ECO:0000313" key="4">
    <source>
        <dbReference type="EMBL" id="MFC6885086.1"/>
    </source>
</evidence>
<comment type="caution">
    <text evidence="4">The sequence shown here is derived from an EMBL/GenBank/DDBJ whole genome shotgun (WGS) entry which is preliminary data.</text>
</comment>
<name>A0ABW2CVS7_9ACTN</name>
<dbReference type="InterPro" id="IPR045401">
    <property type="entry name" value="GAP1-M"/>
</dbReference>
<gene>
    <name evidence="4" type="ORF">ACFQKB_35395</name>
</gene>
<dbReference type="InterPro" id="IPR045402">
    <property type="entry name" value="GAP1-N2"/>
</dbReference>
<evidence type="ECO:0000259" key="3">
    <source>
        <dbReference type="PROSITE" id="PS50163"/>
    </source>
</evidence>
<dbReference type="InterPro" id="IPR020587">
    <property type="entry name" value="RecA_monomer-monomer_interface"/>
</dbReference>
<evidence type="ECO:0000313" key="5">
    <source>
        <dbReference type="Proteomes" id="UP001596380"/>
    </source>
</evidence>
<feature type="domain" description="RecA family profile 2" evidence="3">
    <location>
        <begin position="621"/>
        <end position="680"/>
    </location>
</feature>
<dbReference type="RefSeq" id="WP_378063895.1">
    <property type="nucleotide sequence ID" value="NZ_JBHSXS010000034.1"/>
</dbReference>
<organism evidence="4 5">
    <name type="scientific">Actinomadura yumaensis</name>
    <dbReference type="NCBI Taxonomy" id="111807"/>
    <lineage>
        <taxon>Bacteria</taxon>
        <taxon>Bacillati</taxon>
        <taxon>Actinomycetota</taxon>
        <taxon>Actinomycetes</taxon>
        <taxon>Streptosporangiales</taxon>
        <taxon>Thermomonosporaceae</taxon>
        <taxon>Actinomadura</taxon>
    </lineage>
</organism>
<evidence type="ECO:0000256" key="1">
    <source>
        <dbReference type="ARBA" id="ARBA00022741"/>
    </source>
</evidence>
<proteinExistence type="predicted"/>
<keyword evidence="5" id="KW-1185">Reference proteome</keyword>
<dbReference type="Pfam" id="PF20014">
    <property type="entry name" value="GAP1-M"/>
    <property type="match status" value="1"/>
</dbReference>